<evidence type="ECO:0000256" key="2">
    <source>
        <dbReference type="ARBA" id="ARBA00012438"/>
    </source>
</evidence>
<feature type="coiled-coil region" evidence="6">
    <location>
        <begin position="38"/>
        <end position="65"/>
    </location>
</feature>
<dbReference type="RefSeq" id="WP_183363952.1">
    <property type="nucleotide sequence ID" value="NZ_CP076132.1"/>
</dbReference>
<dbReference type="PANTHER" id="PTHR43304">
    <property type="entry name" value="PHYTOCHROME-LIKE PROTEIN CPH1"/>
    <property type="match status" value="1"/>
</dbReference>
<evidence type="ECO:0000256" key="3">
    <source>
        <dbReference type="ARBA" id="ARBA00022553"/>
    </source>
</evidence>
<dbReference type="PRINTS" id="PR00344">
    <property type="entry name" value="BCTRLSENSOR"/>
</dbReference>
<evidence type="ECO:0000313" key="9">
    <source>
        <dbReference type="Proteomes" id="UP000678679"/>
    </source>
</evidence>
<dbReference type="InterPro" id="IPR003594">
    <property type="entry name" value="HATPase_dom"/>
</dbReference>
<accession>A0AAX1N793</accession>
<dbReference type="InterPro" id="IPR036890">
    <property type="entry name" value="HATPase_C_sf"/>
</dbReference>
<evidence type="ECO:0000313" key="8">
    <source>
        <dbReference type="EMBL" id="QWG02291.1"/>
    </source>
</evidence>
<dbReference type="PROSITE" id="PS50109">
    <property type="entry name" value="HIS_KIN"/>
    <property type="match status" value="1"/>
</dbReference>
<dbReference type="GO" id="GO:0000155">
    <property type="term" value="F:phosphorelay sensor kinase activity"/>
    <property type="evidence" value="ECO:0007669"/>
    <property type="project" value="InterPro"/>
</dbReference>
<keyword evidence="6" id="KW-0175">Coiled coil</keyword>
<dbReference type="EMBL" id="CP076132">
    <property type="protein sequence ID" value="QWG02291.1"/>
    <property type="molecule type" value="Genomic_DNA"/>
</dbReference>
<evidence type="ECO:0000259" key="7">
    <source>
        <dbReference type="PROSITE" id="PS50109"/>
    </source>
</evidence>
<comment type="catalytic activity">
    <reaction evidence="1">
        <text>ATP + protein L-histidine = ADP + protein N-phospho-L-histidine.</text>
        <dbReference type="EC" id="2.7.13.3"/>
    </reaction>
</comment>
<dbReference type="SMART" id="SM00388">
    <property type="entry name" value="HisKA"/>
    <property type="match status" value="1"/>
</dbReference>
<dbReference type="AlphaFoldDB" id="A0AAX1N793"/>
<dbReference type="InterPro" id="IPR003661">
    <property type="entry name" value="HisK_dim/P_dom"/>
</dbReference>
<dbReference type="SUPFAM" id="SSF55874">
    <property type="entry name" value="ATPase domain of HSP90 chaperone/DNA topoisomerase II/histidine kinase"/>
    <property type="match status" value="1"/>
</dbReference>
<protein>
    <recommendedName>
        <fullName evidence="2">histidine kinase</fullName>
        <ecNumber evidence="2">2.7.13.3</ecNumber>
    </recommendedName>
</protein>
<dbReference type="CDD" id="cd00082">
    <property type="entry name" value="HisKA"/>
    <property type="match status" value="1"/>
</dbReference>
<keyword evidence="5" id="KW-0418">Kinase</keyword>
<gene>
    <name evidence="8" type="ORF">KMW28_01530</name>
</gene>
<feature type="domain" description="Histidine kinase" evidence="7">
    <location>
        <begin position="68"/>
        <end position="281"/>
    </location>
</feature>
<keyword evidence="3" id="KW-0597">Phosphoprotein</keyword>
<dbReference type="InterPro" id="IPR005467">
    <property type="entry name" value="His_kinase_dom"/>
</dbReference>
<dbReference type="InterPro" id="IPR004358">
    <property type="entry name" value="Sig_transdc_His_kin-like_C"/>
</dbReference>
<evidence type="ECO:0000256" key="4">
    <source>
        <dbReference type="ARBA" id="ARBA00022679"/>
    </source>
</evidence>
<sequence>MIEVGEFEFSYKDHAMRSYILKATPLSSDHVMITYEYISELKKVKSELTQKNKDLKEKNSSLEEFAYIASHDLQQPLNTINGFVGIFKSKYLDLLDETGLKCLNYIEEASNRLRNMILGILEHSRLGTNIVVTTVDLNETLDDIVKDLQGIITKKEGEVRIGNLPKVEGCAIGLRLLFQNLIENGLKYQKDNNKPIIDISFEEKEGSYLFHIKDNGIGIQEEHKDKIFQVFQRLHTDETIYKGSGLGLANCQKIVQLCGGKLWVESVYGEGSTFSFTLPKK</sequence>
<evidence type="ECO:0000256" key="6">
    <source>
        <dbReference type="SAM" id="Coils"/>
    </source>
</evidence>
<reference evidence="8 9" key="1">
    <citation type="submission" date="2021-05" db="EMBL/GenBank/DDBJ databases">
        <title>Comparative genomic studies on the polysaccharide-degrading batcterial strains of the Flammeovirga genus.</title>
        <authorList>
            <person name="Zewei F."/>
            <person name="Zheng Z."/>
            <person name="Yu L."/>
            <person name="Ruyue G."/>
            <person name="Yanhong M."/>
            <person name="Yuanyuan C."/>
            <person name="Jingyan G."/>
            <person name="Wenjun H."/>
        </authorList>
    </citation>
    <scope>NUCLEOTIDE SEQUENCE [LARGE SCALE GENOMIC DNA]</scope>
    <source>
        <strain evidence="8 9">NBRC:100898</strain>
    </source>
</reference>
<dbReference type="Gene3D" id="1.10.287.130">
    <property type="match status" value="1"/>
</dbReference>
<keyword evidence="9" id="KW-1185">Reference proteome</keyword>
<name>A0AAX1N793_9BACT</name>
<dbReference type="KEGG" id="fya:KMW28_01530"/>
<dbReference type="SUPFAM" id="SSF47384">
    <property type="entry name" value="Homodimeric domain of signal transducing histidine kinase"/>
    <property type="match status" value="1"/>
</dbReference>
<evidence type="ECO:0000256" key="1">
    <source>
        <dbReference type="ARBA" id="ARBA00000085"/>
    </source>
</evidence>
<dbReference type="Pfam" id="PF02518">
    <property type="entry name" value="HATPase_c"/>
    <property type="match status" value="1"/>
</dbReference>
<evidence type="ECO:0000256" key="5">
    <source>
        <dbReference type="ARBA" id="ARBA00022777"/>
    </source>
</evidence>
<dbReference type="InterPro" id="IPR052162">
    <property type="entry name" value="Sensor_kinase/Photoreceptor"/>
</dbReference>
<dbReference type="PANTHER" id="PTHR43304:SF1">
    <property type="entry name" value="PAC DOMAIN-CONTAINING PROTEIN"/>
    <property type="match status" value="1"/>
</dbReference>
<dbReference type="Proteomes" id="UP000678679">
    <property type="component" value="Chromosome 1"/>
</dbReference>
<dbReference type="EC" id="2.7.13.3" evidence="2"/>
<dbReference type="Gene3D" id="3.30.565.10">
    <property type="entry name" value="Histidine kinase-like ATPase, C-terminal domain"/>
    <property type="match status" value="1"/>
</dbReference>
<proteinExistence type="predicted"/>
<keyword evidence="4" id="KW-0808">Transferase</keyword>
<dbReference type="SMART" id="SM00387">
    <property type="entry name" value="HATPase_c"/>
    <property type="match status" value="1"/>
</dbReference>
<dbReference type="FunFam" id="3.30.565.10:FF:000006">
    <property type="entry name" value="Sensor histidine kinase WalK"/>
    <property type="match status" value="1"/>
</dbReference>
<dbReference type="Pfam" id="PF00512">
    <property type="entry name" value="HisKA"/>
    <property type="match status" value="1"/>
</dbReference>
<dbReference type="InterPro" id="IPR036097">
    <property type="entry name" value="HisK_dim/P_sf"/>
</dbReference>
<organism evidence="8 9">
    <name type="scientific">Flammeovirga yaeyamensis</name>
    <dbReference type="NCBI Taxonomy" id="367791"/>
    <lineage>
        <taxon>Bacteria</taxon>
        <taxon>Pseudomonadati</taxon>
        <taxon>Bacteroidota</taxon>
        <taxon>Cytophagia</taxon>
        <taxon>Cytophagales</taxon>
        <taxon>Flammeovirgaceae</taxon>
        <taxon>Flammeovirga</taxon>
    </lineage>
</organism>